<keyword evidence="4" id="KW-1185">Reference proteome</keyword>
<dbReference type="Pfam" id="PF00849">
    <property type="entry name" value="PseudoU_synth_2"/>
    <property type="match status" value="1"/>
</dbReference>
<dbReference type="PANTHER" id="PTHR21600:SF87">
    <property type="entry name" value="RNA PSEUDOURIDYLATE SYNTHASE DOMAIN-CONTAINING PROTEIN 1"/>
    <property type="match status" value="1"/>
</dbReference>
<gene>
    <name evidence="3" type="ORF">ABVT11_07955</name>
</gene>
<dbReference type="InterPro" id="IPR006224">
    <property type="entry name" value="PsdUridine_synth_RluA-like_CS"/>
</dbReference>
<accession>A0ABV2CPD2</accession>
<dbReference type="Proteomes" id="UP001548590">
    <property type="component" value="Unassembled WGS sequence"/>
</dbReference>
<dbReference type="InterPro" id="IPR020103">
    <property type="entry name" value="PsdUridine_synth_cat_dom_sf"/>
</dbReference>
<dbReference type="RefSeq" id="WP_345924929.1">
    <property type="nucleotide sequence ID" value="NZ_JBDIVF010000002.1"/>
</dbReference>
<evidence type="ECO:0000256" key="1">
    <source>
        <dbReference type="ARBA" id="ARBA00010876"/>
    </source>
</evidence>
<dbReference type="Gene3D" id="3.30.2350.10">
    <property type="entry name" value="Pseudouridine synthase"/>
    <property type="match status" value="1"/>
</dbReference>
<protein>
    <submittedName>
        <fullName evidence="3">Pseudouridine synthase</fullName>
    </submittedName>
</protein>
<name>A0ABV2CPD2_9RHOO</name>
<reference evidence="3 4" key="1">
    <citation type="submission" date="2024-07" db="EMBL/GenBank/DDBJ databases">
        <title>Uliginosibacterium paludis KCTC:42655.</title>
        <authorList>
            <person name="Kim M.K."/>
        </authorList>
    </citation>
    <scope>NUCLEOTIDE SEQUENCE [LARGE SCALE GENOMIC DNA]</scope>
    <source>
        <strain evidence="3 4">KCTC 42655</strain>
    </source>
</reference>
<dbReference type="InterPro" id="IPR006145">
    <property type="entry name" value="PsdUridine_synth_RsuA/RluA"/>
</dbReference>
<feature type="domain" description="Pseudouridine synthase RsuA/RluA-like" evidence="2">
    <location>
        <begin position="23"/>
        <end position="165"/>
    </location>
</feature>
<proteinExistence type="inferred from homology"/>
<dbReference type="PROSITE" id="PS01129">
    <property type="entry name" value="PSI_RLU"/>
    <property type="match status" value="1"/>
</dbReference>
<organism evidence="3 4">
    <name type="scientific">Uliginosibacterium paludis</name>
    <dbReference type="NCBI Taxonomy" id="1615952"/>
    <lineage>
        <taxon>Bacteria</taxon>
        <taxon>Pseudomonadati</taxon>
        <taxon>Pseudomonadota</taxon>
        <taxon>Betaproteobacteria</taxon>
        <taxon>Rhodocyclales</taxon>
        <taxon>Zoogloeaceae</taxon>
        <taxon>Uliginosibacterium</taxon>
    </lineage>
</organism>
<evidence type="ECO:0000313" key="3">
    <source>
        <dbReference type="EMBL" id="MET1489759.1"/>
    </source>
</evidence>
<comment type="caution">
    <text evidence="3">The sequence shown here is derived from an EMBL/GenBank/DDBJ whole genome shotgun (WGS) entry which is preliminary data.</text>
</comment>
<dbReference type="PANTHER" id="PTHR21600">
    <property type="entry name" value="MITOCHONDRIAL RNA PSEUDOURIDINE SYNTHASE"/>
    <property type="match status" value="1"/>
</dbReference>
<dbReference type="CDD" id="cd02869">
    <property type="entry name" value="PseudoU_synth_RluA_like"/>
    <property type="match status" value="1"/>
</dbReference>
<evidence type="ECO:0000259" key="2">
    <source>
        <dbReference type="Pfam" id="PF00849"/>
    </source>
</evidence>
<dbReference type="InterPro" id="IPR050188">
    <property type="entry name" value="RluA_PseudoU_synthase"/>
</dbReference>
<evidence type="ECO:0000313" key="4">
    <source>
        <dbReference type="Proteomes" id="UP001548590"/>
    </source>
</evidence>
<sequence>MSASSQAGAPATALRVLAEHRDFVLALKPAGMNFHSEDGEAGFVVQVRALLDEPGLHPVHRLDRITSGLVLLARHAEAAREFGRMFEAGEIRKCYLALSDHRPSKKQGCIKGAMLKGRGGSWRLSREGEIDCATQFFSFSAGDGLRLFVLSPLTGRTHQLRVALKSLGSPILGDERYGGSPADRGYLHAYALRFSWFGEAFDFLHKPDEGEYFARSADQLTGAPWSLPWP</sequence>
<dbReference type="EMBL" id="JBEWLZ010000003">
    <property type="protein sequence ID" value="MET1489759.1"/>
    <property type="molecule type" value="Genomic_DNA"/>
</dbReference>
<dbReference type="SUPFAM" id="SSF55120">
    <property type="entry name" value="Pseudouridine synthase"/>
    <property type="match status" value="1"/>
</dbReference>
<comment type="similarity">
    <text evidence="1">Belongs to the pseudouridine synthase RluA family.</text>
</comment>